<dbReference type="InterPro" id="IPR006186">
    <property type="entry name" value="Ser/Thr-sp_prot-phosphatase"/>
</dbReference>
<evidence type="ECO:0000256" key="2">
    <source>
        <dbReference type="SAM" id="MobiDB-lite"/>
    </source>
</evidence>
<gene>
    <name evidence="4" type="ORF">EIN_430140</name>
</gene>
<dbReference type="EMBL" id="KB206168">
    <property type="protein sequence ID" value="ELP95218.1"/>
    <property type="molecule type" value="Genomic_DNA"/>
</dbReference>
<dbReference type="EC" id="3.1.3.16" evidence="1"/>
<dbReference type="Gene3D" id="3.60.21.10">
    <property type="match status" value="1"/>
</dbReference>
<protein>
    <recommendedName>
        <fullName evidence="1">Serine/threonine-protein phosphatase</fullName>
        <ecNumber evidence="1">3.1.3.16</ecNumber>
    </recommendedName>
</protein>
<dbReference type="VEuPathDB" id="AmoebaDB:EIN_430140"/>
<dbReference type="PRINTS" id="PR00114">
    <property type="entry name" value="STPHPHTASE"/>
</dbReference>
<evidence type="ECO:0000313" key="4">
    <source>
        <dbReference type="EMBL" id="ELP95218.1"/>
    </source>
</evidence>
<reference evidence="4 5" key="1">
    <citation type="submission" date="2012-10" db="EMBL/GenBank/DDBJ databases">
        <authorList>
            <person name="Zafar N."/>
            <person name="Inman J."/>
            <person name="Hall N."/>
            <person name="Lorenzi H."/>
            <person name="Caler E."/>
        </authorList>
    </citation>
    <scope>NUCLEOTIDE SEQUENCE [LARGE SCALE GENOMIC DNA]</scope>
    <source>
        <strain evidence="4 5">IP1</strain>
    </source>
</reference>
<accession>A0A0A1UFF1</accession>
<name>A0A0A1UFF1_ENTIV</name>
<evidence type="ECO:0000313" key="5">
    <source>
        <dbReference type="Proteomes" id="UP000014680"/>
    </source>
</evidence>
<dbReference type="SUPFAM" id="SSF56300">
    <property type="entry name" value="Metallo-dependent phosphatases"/>
    <property type="match status" value="1"/>
</dbReference>
<dbReference type="RefSeq" id="XP_004261989.1">
    <property type="nucleotide sequence ID" value="XM_004261941.1"/>
</dbReference>
<dbReference type="OrthoDB" id="5593063at2759"/>
<dbReference type="InterPro" id="IPR043360">
    <property type="entry name" value="PP2B"/>
</dbReference>
<comment type="similarity">
    <text evidence="1">Belongs to the PPP phosphatase family.</text>
</comment>
<keyword evidence="1" id="KW-0378">Hydrolase</keyword>
<organism evidence="4 5">
    <name type="scientific">Entamoeba invadens IP1</name>
    <dbReference type="NCBI Taxonomy" id="370355"/>
    <lineage>
        <taxon>Eukaryota</taxon>
        <taxon>Amoebozoa</taxon>
        <taxon>Evosea</taxon>
        <taxon>Archamoebae</taxon>
        <taxon>Mastigamoebida</taxon>
        <taxon>Entamoebidae</taxon>
        <taxon>Entamoeba</taxon>
    </lineage>
</organism>
<dbReference type="Pfam" id="PF00149">
    <property type="entry name" value="Metallophos"/>
    <property type="match status" value="1"/>
</dbReference>
<sequence length="577" mass="66963">MPKKQLEYPEVLDQTFLITLHDHFMHDGVLSKACVIRLLKEVSKVLREEPNLLRIKEDTLVFGDYHGQYFDFIEQRDDQFWNPTPHCSLYLGDYVDRGSMSCEVVTTLFFMKLIDPNKVYLLRGNHETRKMTERFGFKSECLTKYDFETYNIFIKTFECLPLAATISRSVGDFFCCHGGISPNLNKIEEINKIFRFTEVPSSGLFCDLLWSDPYVPEIDNTKEVKITQFANNKFRGVSYIYGIEAMKDFLKRNDLNLLIRGHQCFENGIFAHTFGFPEHQPLALTVFGASKYQKNSKAGSIMIEEKAVNIRRYETTTIQKHFKKDFSGIFVDSVFGLGNMLQEISFSLVELCYYYDDDLKKCESDEKIAEDQFVVFDSNEPSQEDCDDDDDDISDSESDSEDSSDDSDESEEDDTSEEEEIENDEEDIKEELQIHNNQFEREKVERVQPQAEVQQHKEDVVVQTTKISKNAAIEMNDDTLEPLEISTPVSFLNDHFTKVTPPSRLVSLFQNIHHFRPNTLFCLSKFKPPLSPRPSTLGSPRPTTRPLLYERVVKWLNCDAAPVTLRDLRDMWNNRNH</sequence>
<dbReference type="AlphaFoldDB" id="A0A0A1UFF1"/>
<feature type="compositionally biased region" description="Acidic residues" evidence="2">
    <location>
        <begin position="382"/>
        <end position="428"/>
    </location>
</feature>
<dbReference type="InterPro" id="IPR004843">
    <property type="entry name" value="Calcineurin-like_PHP"/>
</dbReference>
<dbReference type="PROSITE" id="PS00125">
    <property type="entry name" value="SER_THR_PHOSPHATASE"/>
    <property type="match status" value="1"/>
</dbReference>
<dbReference type="PANTHER" id="PTHR45673">
    <property type="entry name" value="SERINE/THREONINE-PROTEIN PHOSPHATASE 2B CATALYTIC SUBUNIT 1-RELATED"/>
    <property type="match status" value="1"/>
</dbReference>
<dbReference type="KEGG" id="eiv:EIN_430140"/>
<dbReference type="Proteomes" id="UP000014680">
    <property type="component" value="Unassembled WGS sequence"/>
</dbReference>
<dbReference type="GO" id="GO:0097720">
    <property type="term" value="P:calcineurin-mediated signaling"/>
    <property type="evidence" value="ECO:0007669"/>
    <property type="project" value="InterPro"/>
</dbReference>
<evidence type="ECO:0000256" key="1">
    <source>
        <dbReference type="RuleBase" id="RU004273"/>
    </source>
</evidence>
<dbReference type="SMART" id="SM00156">
    <property type="entry name" value="PP2Ac"/>
    <property type="match status" value="1"/>
</dbReference>
<feature type="region of interest" description="Disordered" evidence="2">
    <location>
        <begin position="372"/>
        <end position="428"/>
    </location>
</feature>
<proteinExistence type="inferred from homology"/>
<comment type="catalytic activity">
    <reaction evidence="1">
        <text>O-phospho-L-threonyl-[protein] + H2O = L-threonyl-[protein] + phosphate</text>
        <dbReference type="Rhea" id="RHEA:47004"/>
        <dbReference type="Rhea" id="RHEA-COMP:11060"/>
        <dbReference type="Rhea" id="RHEA-COMP:11605"/>
        <dbReference type="ChEBI" id="CHEBI:15377"/>
        <dbReference type="ChEBI" id="CHEBI:30013"/>
        <dbReference type="ChEBI" id="CHEBI:43474"/>
        <dbReference type="ChEBI" id="CHEBI:61977"/>
        <dbReference type="EC" id="3.1.3.16"/>
    </reaction>
</comment>
<dbReference type="GeneID" id="14894133"/>
<dbReference type="InterPro" id="IPR029052">
    <property type="entry name" value="Metallo-depent_PP-like"/>
</dbReference>
<feature type="domain" description="Serine/threonine specific protein phosphatases" evidence="3">
    <location>
        <begin position="122"/>
        <end position="127"/>
    </location>
</feature>
<evidence type="ECO:0000259" key="3">
    <source>
        <dbReference type="PROSITE" id="PS00125"/>
    </source>
</evidence>
<dbReference type="GO" id="GO:0033192">
    <property type="term" value="F:calmodulin-dependent protein phosphatase activity"/>
    <property type="evidence" value="ECO:0007669"/>
    <property type="project" value="InterPro"/>
</dbReference>
<keyword evidence="5" id="KW-1185">Reference proteome</keyword>